<evidence type="ECO:0000313" key="2">
    <source>
        <dbReference type="Proteomes" id="UP001219525"/>
    </source>
</evidence>
<reference evidence="1" key="1">
    <citation type="submission" date="2023-03" db="EMBL/GenBank/DDBJ databases">
        <title>Massive genome expansion in bonnet fungi (Mycena s.s.) driven by repeated elements and novel gene families across ecological guilds.</title>
        <authorList>
            <consortium name="Lawrence Berkeley National Laboratory"/>
            <person name="Harder C.B."/>
            <person name="Miyauchi S."/>
            <person name="Viragh M."/>
            <person name="Kuo A."/>
            <person name="Thoen E."/>
            <person name="Andreopoulos B."/>
            <person name="Lu D."/>
            <person name="Skrede I."/>
            <person name="Drula E."/>
            <person name="Henrissat B."/>
            <person name="Morin E."/>
            <person name="Kohler A."/>
            <person name="Barry K."/>
            <person name="LaButti K."/>
            <person name="Morin E."/>
            <person name="Salamov A."/>
            <person name="Lipzen A."/>
            <person name="Mereny Z."/>
            <person name="Hegedus B."/>
            <person name="Baldrian P."/>
            <person name="Stursova M."/>
            <person name="Weitz H."/>
            <person name="Taylor A."/>
            <person name="Grigoriev I.V."/>
            <person name="Nagy L.G."/>
            <person name="Martin F."/>
            <person name="Kauserud H."/>
        </authorList>
    </citation>
    <scope>NUCLEOTIDE SEQUENCE</scope>
    <source>
        <strain evidence="1">9144</strain>
    </source>
</reference>
<feature type="non-terminal residue" evidence="1">
    <location>
        <position position="1"/>
    </location>
</feature>
<dbReference type="EMBL" id="JARJCW010000073">
    <property type="protein sequence ID" value="KAJ7198346.1"/>
    <property type="molecule type" value="Genomic_DNA"/>
</dbReference>
<gene>
    <name evidence="1" type="ORF">GGX14DRAFT_335203</name>
</gene>
<dbReference type="AlphaFoldDB" id="A0AAD6UZK0"/>
<keyword evidence="2" id="KW-1185">Reference proteome</keyword>
<evidence type="ECO:0000313" key="1">
    <source>
        <dbReference type="EMBL" id="KAJ7198346.1"/>
    </source>
</evidence>
<protein>
    <recommendedName>
        <fullName evidence="3">HTH psq-type domain-containing protein</fullName>
    </recommendedName>
</protein>
<organism evidence="1 2">
    <name type="scientific">Mycena pura</name>
    <dbReference type="NCBI Taxonomy" id="153505"/>
    <lineage>
        <taxon>Eukaryota</taxon>
        <taxon>Fungi</taxon>
        <taxon>Dikarya</taxon>
        <taxon>Basidiomycota</taxon>
        <taxon>Agaricomycotina</taxon>
        <taxon>Agaricomycetes</taxon>
        <taxon>Agaricomycetidae</taxon>
        <taxon>Agaricales</taxon>
        <taxon>Marasmiineae</taxon>
        <taxon>Mycenaceae</taxon>
        <taxon>Mycena</taxon>
    </lineage>
</organism>
<dbReference type="Proteomes" id="UP001219525">
    <property type="component" value="Unassembled WGS sequence"/>
</dbReference>
<proteinExistence type="predicted"/>
<sequence>KRFKVSPDTLRRHANGGVTMSAFNASKQKLTPAEERVVINHICVSADRGFPMRHKAVVQHANAIIGARGGEQI</sequence>
<name>A0AAD6UZK0_9AGAR</name>
<feature type="non-terminal residue" evidence="1">
    <location>
        <position position="73"/>
    </location>
</feature>
<accession>A0AAD6UZK0</accession>
<evidence type="ECO:0008006" key="3">
    <source>
        <dbReference type="Google" id="ProtNLM"/>
    </source>
</evidence>
<comment type="caution">
    <text evidence="1">The sequence shown here is derived from an EMBL/GenBank/DDBJ whole genome shotgun (WGS) entry which is preliminary data.</text>
</comment>